<evidence type="ECO:0000313" key="1">
    <source>
        <dbReference type="EMBL" id="PPU54457.1"/>
    </source>
</evidence>
<dbReference type="Proteomes" id="UP000238908">
    <property type="component" value="Unassembled WGS sequence"/>
</dbReference>
<dbReference type="AlphaFoldDB" id="A0A2S7BYN5"/>
<name>A0A2S7BYN5_9XANT</name>
<comment type="caution">
    <text evidence="1">The sequence shown here is derived from an EMBL/GenBank/DDBJ whole genome shotgun (WGS) entry which is preliminary data.</text>
</comment>
<gene>
    <name evidence="1" type="ORF">XdyCFBP7245_18030</name>
</gene>
<reference evidence="1 2" key="1">
    <citation type="submission" date="2016-08" db="EMBL/GenBank/DDBJ databases">
        <authorList>
            <person name="Seilhamer J.J."/>
        </authorList>
    </citation>
    <scope>NUCLEOTIDE SEQUENCE [LARGE SCALE GENOMIC DNA]</scope>
    <source>
        <strain evidence="1 2">CFBP7245</strain>
    </source>
</reference>
<organism evidence="1 2">
    <name type="scientific">Xanthomonas dyei</name>
    <dbReference type="NCBI Taxonomy" id="743699"/>
    <lineage>
        <taxon>Bacteria</taxon>
        <taxon>Pseudomonadati</taxon>
        <taxon>Pseudomonadota</taxon>
        <taxon>Gammaproteobacteria</taxon>
        <taxon>Lysobacterales</taxon>
        <taxon>Lysobacteraceae</taxon>
        <taxon>Xanthomonas</taxon>
    </lineage>
</organism>
<protein>
    <submittedName>
        <fullName evidence="1">Uncharacterized protein</fullName>
    </submittedName>
</protein>
<dbReference type="EMBL" id="MDEE01000034">
    <property type="protein sequence ID" value="PPU54457.1"/>
    <property type="molecule type" value="Genomic_DNA"/>
</dbReference>
<sequence length="62" mass="6500">MPKISFAAHISPGEASARRSRSPYLPGAARTDVTIFDLGGDTHAMTAEVDDDDGILPAIYGP</sequence>
<evidence type="ECO:0000313" key="2">
    <source>
        <dbReference type="Proteomes" id="UP000238908"/>
    </source>
</evidence>
<accession>A0A2S7BYN5</accession>
<proteinExistence type="predicted"/>